<keyword evidence="6" id="KW-0736">Signalosome</keyword>
<dbReference type="PANTHER" id="PTHR10855">
    <property type="entry name" value="26S PROTEASOME NON-ATPASE REGULATORY SUBUNIT 12/COP9 SIGNALOSOME COMPLEX SUBUNIT 4"/>
    <property type="match status" value="1"/>
</dbReference>
<sequence length="382" mass="43056">MTSADRVKEYIDYVFTQLPLVSSRYALDALIGQYTGMEPEVRTALTQAFETHAATLGYNYADQASNLYRVQASLHEEREEWGEAVACILRVPINSNRRTIGEEERLSHYTHLMRLYLEDENVSQARVYLNKASSLLTSEIPTSLALSFTLYKARILDLTGKYLDAAFRYRDLSYETSLDPEDRYQSLSRAVLCAILAPAGQQRVKILSTLYRDERASSLSYYEALTCVFQDQILRPVHTNLLVAALFPHHLAQGKDGRSPLDHAVLEHNLLALSRMYCTISFSSLGRWLGVEAVEAERLASRMIREGRVNARIHQVDGMMRIPSDGSLHPTPSTKEARLSQMCTETEAAVRRIGQLNPSWLASVSDEAPLGNDEVERGMAFI</sequence>
<dbReference type="Pfam" id="PF01399">
    <property type="entry name" value="PCI"/>
    <property type="match status" value="1"/>
</dbReference>
<dbReference type="SMART" id="SM00088">
    <property type="entry name" value="PINT"/>
    <property type="match status" value="1"/>
</dbReference>
<dbReference type="AlphaFoldDB" id="A0A4P9XZE9"/>
<dbReference type="GO" id="GO:0005829">
    <property type="term" value="C:cytosol"/>
    <property type="evidence" value="ECO:0007669"/>
    <property type="project" value="TreeGrafter"/>
</dbReference>
<keyword evidence="7" id="KW-0539">Nucleus</keyword>
<dbReference type="GO" id="GO:0008180">
    <property type="term" value="C:COP9 signalosome"/>
    <property type="evidence" value="ECO:0007669"/>
    <property type="project" value="UniProtKB-KW"/>
</dbReference>
<dbReference type="InterPro" id="IPR054559">
    <property type="entry name" value="PSMD12-CSN4-like_N"/>
</dbReference>
<dbReference type="Proteomes" id="UP000267251">
    <property type="component" value="Unassembled WGS sequence"/>
</dbReference>
<evidence type="ECO:0000313" key="10">
    <source>
        <dbReference type="Proteomes" id="UP000267251"/>
    </source>
</evidence>
<evidence type="ECO:0000256" key="6">
    <source>
        <dbReference type="ARBA" id="ARBA00022790"/>
    </source>
</evidence>
<dbReference type="InterPro" id="IPR000717">
    <property type="entry name" value="PCI_dom"/>
</dbReference>
<keyword evidence="5" id="KW-0963">Cytoplasm</keyword>
<evidence type="ECO:0000256" key="7">
    <source>
        <dbReference type="ARBA" id="ARBA00023242"/>
    </source>
</evidence>
<evidence type="ECO:0000256" key="3">
    <source>
        <dbReference type="ARBA" id="ARBA00010417"/>
    </source>
</evidence>
<evidence type="ECO:0000256" key="5">
    <source>
        <dbReference type="ARBA" id="ARBA00022490"/>
    </source>
</evidence>
<evidence type="ECO:0000256" key="2">
    <source>
        <dbReference type="ARBA" id="ARBA00004496"/>
    </source>
</evidence>
<dbReference type="Gene3D" id="1.10.10.10">
    <property type="entry name" value="Winged helix-like DNA-binding domain superfamily/Winged helix DNA-binding domain"/>
    <property type="match status" value="1"/>
</dbReference>
<protein>
    <recommendedName>
        <fullName evidence="4">COP9 signalosome complex subunit 4</fullName>
    </recommendedName>
</protein>
<dbReference type="PROSITE" id="PS50250">
    <property type="entry name" value="PCI"/>
    <property type="match status" value="1"/>
</dbReference>
<organism evidence="9 10">
    <name type="scientific">Piptocephalis cylindrospora</name>
    <dbReference type="NCBI Taxonomy" id="1907219"/>
    <lineage>
        <taxon>Eukaryota</taxon>
        <taxon>Fungi</taxon>
        <taxon>Fungi incertae sedis</taxon>
        <taxon>Zoopagomycota</taxon>
        <taxon>Zoopagomycotina</taxon>
        <taxon>Zoopagomycetes</taxon>
        <taxon>Zoopagales</taxon>
        <taxon>Piptocephalidaceae</taxon>
        <taxon>Piptocephalis</taxon>
    </lineage>
</organism>
<accession>A0A4P9XZE9</accession>
<feature type="domain" description="PCI" evidence="8">
    <location>
        <begin position="160"/>
        <end position="327"/>
    </location>
</feature>
<reference evidence="10" key="1">
    <citation type="journal article" date="2018" name="Nat. Microbiol.">
        <title>Leveraging single-cell genomics to expand the fungal tree of life.</title>
        <authorList>
            <person name="Ahrendt S.R."/>
            <person name="Quandt C.A."/>
            <person name="Ciobanu D."/>
            <person name="Clum A."/>
            <person name="Salamov A."/>
            <person name="Andreopoulos B."/>
            <person name="Cheng J.F."/>
            <person name="Woyke T."/>
            <person name="Pelin A."/>
            <person name="Henrissat B."/>
            <person name="Reynolds N.K."/>
            <person name="Benny G.L."/>
            <person name="Smith M.E."/>
            <person name="James T.Y."/>
            <person name="Grigoriev I.V."/>
        </authorList>
    </citation>
    <scope>NUCLEOTIDE SEQUENCE [LARGE SCALE GENOMIC DNA]</scope>
</reference>
<dbReference type="InterPro" id="IPR036390">
    <property type="entry name" value="WH_DNA-bd_sf"/>
</dbReference>
<comment type="subcellular location">
    <subcellularLocation>
        <location evidence="2">Cytoplasm</location>
    </subcellularLocation>
    <subcellularLocation>
        <location evidence="1">Nucleus</location>
    </subcellularLocation>
</comment>
<evidence type="ECO:0000256" key="4">
    <source>
        <dbReference type="ARBA" id="ARBA00014881"/>
    </source>
</evidence>
<dbReference type="SUPFAM" id="SSF46785">
    <property type="entry name" value="Winged helix' DNA-binding domain"/>
    <property type="match status" value="1"/>
</dbReference>
<proteinExistence type="inferred from homology"/>
<dbReference type="Pfam" id="PF22241">
    <property type="entry name" value="PSMD12-CSN4_N"/>
    <property type="match status" value="1"/>
</dbReference>
<dbReference type="InterPro" id="IPR036388">
    <property type="entry name" value="WH-like_DNA-bd_sf"/>
</dbReference>
<dbReference type="EMBL" id="KZ988674">
    <property type="protein sequence ID" value="RKP11754.1"/>
    <property type="molecule type" value="Genomic_DNA"/>
</dbReference>
<gene>
    <name evidence="9" type="ORF">BJ684DRAFT_12498</name>
</gene>
<name>A0A4P9XZE9_9FUNG</name>
<dbReference type="InterPro" id="IPR040134">
    <property type="entry name" value="PSMD12/CSN4"/>
</dbReference>
<evidence type="ECO:0000259" key="8">
    <source>
        <dbReference type="PROSITE" id="PS50250"/>
    </source>
</evidence>
<keyword evidence="10" id="KW-1185">Reference proteome</keyword>
<evidence type="ECO:0000313" key="9">
    <source>
        <dbReference type="EMBL" id="RKP11754.1"/>
    </source>
</evidence>
<comment type="similarity">
    <text evidence="3">Belongs to the CSN4 family.</text>
</comment>
<evidence type="ECO:0000256" key="1">
    <source>
        <dbReference type="ARBA" id="ARBA00004123"/>
    </source>
</evidence>
<dbReference type="PANTHER" id="PTHR10855:SF2">
    <property type="entry name" value="COP9 SIGNALOSOME COMPLEX SUBUNIT 4"/>
    <property type="match status" value="1"/>
</dbReference>
<dbReference type="OrthoDB" id="295656at2759"/>